<evidence type="ECO:0000256" key="8">
    <source>
        <dbReference type="ARBA" id="ARBA00048202"/>
    </source>
</evidence>
<comment type="function">
    <text evidence="1">The transhydrogenation between NADH and NADP is coupled to respiration and ATP hydrolysis and functions as a proton pump across the membrane.</text>
</comment>
<gene>
    <name evidence="11" type="ORF">THII_2760</name>
</gene>
<reference evidence="11 12" key="1">
    <citation type="journal article" date="2014" name="ISME J.">
        <title>Ecophysiology of Thioploca ingrica as revealed by the complete genome sequence supplemented with proteomic evidence.</title>
        <authorList>
            <person name="Kojima H."/>
            <person name="Ogura Y."/>
            <person name="Yamamoto N."/>
            <person name="Togashi T."/>
            <person name="Mori H."/>
            <person name="Watanabe T."/>
            <person name="Nemoto F."/>
            <person name="Kurokawa K."/>
            <person name="Hayashi T."/>
            <person name="Fukui M."/>
        </authorList>
    </citation>
    <scope>NUCLEOTIDE SEQUENCE [LARGE SCALE GENOMIC DNA]</scope>
</reference>
<proteinExistence type="inferred from homology"/>
<protein>
    <recommendedName>
        <fullName evidence="3">proton-translocating NAD(P)(+) transhydrogenase</fullName>
        <ecNumber evidence="3">7.1.1.1</ecNumber>
    </recommendedName>
</protein>
<name>A0A090AM98_9GAMM</name>
<dbReference type="InterPro" id="IPR007886">
    <property type="entry name" value="AlaDH/PNT_N"/>
</dbReference>
<dbReference type="AlphaFoldDB" id="A0A090AM98"/>
<dbReference type="SMART" id="SM01002">
    <property type="entry name" value="AlaDh_PNT_C"/>
    <property type="match status" value="1"/>
</dbReference>
<feature type="domain" description="Alanine dehydrogenase/pyridine nucleotide transhydrogenase NAD(H)-binding" evidence="9">
    <location>
        <begin position="148"/>
        <end position="310"/>
    </location>
</feature>
<organism evidence="11 12">
    <name type="scientific">Thioploca ingrica</name>
    <dbReference type="NCBI Taxonomy" id="40754"/>
    <lineage>
        <taxon>Bacteria</taxon>
        <taxon>Pseudomonadati</taxon>
        <taxon>Pseudomonadota</taxon>
        <taxon>Gammaproteobacteria</taxon>
        <taxon>Thiotrichales</taxon>
        <taxon>Thiotrichaceae</taxon>
        <taxon>Thioploca</taxon>
    </lineage>
</organism>
<dbReference type="GO" id="GO:0050661">
    <property type="term" value="F:NADP binding"/>
    <property type="evidence" value="ECO:0007669"/>
    <property type="project" value="TreeGrafter"/>
</dbReference>
<dbReference type="InterPro" id="IPR036291">
    <property type="entry name" value="NAD(P)-bd_dom_sf"/>
</dbReference>
<dbReference type="Gene3D" id="3.40.50.720">
    <property type="entry name" value="NAD(P)-binding Rossmann-like Domain"/>
    <property type="match status" value="2"/>
</dbReference>
<dbReference type="PANTHER" id="PTHR10160:SF19">
    <property type="entry name" value="PROTON-TRANSLOCATING NAD(P)(+) TRANSHYDROGENASE"/>
    <property type="match status" value="1"/>
</dbReference>
<keyword evidence="6" id="KW-1278">Translocase</keyword>
<dbReference type="Pfam" id="PF01262">
    <property type="entry name" value="AlaDh_PNT_C"/>
    <property type="match status" value="1"/>
</dbReference>
<dbReference type="GO" id="GO:0005886">
    <property type="term" value="C:plasma membrane"/>
    <property type="evidence" value="ECO:0007669"/>
    <property type="project" value="TreeGrafter"/>
</dbReference>
<keyword evidence="7" id="KW-0520">NAD</keyword>
<dbReference type="NCBIfam" id="NF006942">
    <property type="entry name" value="PRK09424.1"/>
    <property type="match status" value="1"/>
</dbReference>
<dbReference type="GO" id="GO:0006740">
    <property type="term" value="P:NADPH regeneration"/>
    <property type="evidence" value="ECO:0007669"/>
    <property type="project" value="TreeGrafter"/>
</dbReference>
<evidence type="ECO:0000259" key="10">
    <source>
        <dbReference type="SMART" id="SM01003"/>
    </source>
</evidence>
<evidence type="ECO:0000313" key="11">
    <source>
        <dbReference type="EMBL" id="BAP57057.1"/>
    </source>
</evidence>
<dbReference type="CDD" id="cd05304">
    <property type="entry name" value="Rubrum_tdh"/>
    <property type="match status" value="1"/>
</dbReference>
<dbReference type="InterPro" id="IPR008143">
    <property type="entry name" value="Ala_DH/PNT_CS2"/>
</dbReference>
<evidence type="ECO:0000256" key="1">
    <source>
        <dbReference type="ARBA" id="ARBA00003943"/>
    </source>
</evidence>
<dbReference type="PROSITE" id="PS00837">
    <property type="entry name" value="ALADH_PNT_2"/>
    <property type="match status" value="1"/>
</dbReference>
<dbReference type="STRING" id="40754.THII_2760"/>
<sequence length="377" mass="40433">MPICVAVPKEQTPAERRVALVPEIATRLVKLGVKVVIEKDMGKSAYFMDTAYQNAQLVDTAEQVYQQAEVILKVQPPTLAEIEQMKAGTVLIGFMAPHHYPERVAKLRDKKITSLAMELVPRISRAQSMDALSSQASVAGYKAVIMAADLASVFFPMLTTAAGTIRPAKVLIIGVGVAGLQAIATARRLGAMVEAYDVRAATKEQVQSLGAKFIDMPIKAEGQGGYARELTEEEKQQQQAILAKHVAAAQVVITTAAIPGRPSPKIITQAMVAGMTPGAVIIDIASEGGGNCELTQPGKTVEYQGVIIHGPLNVPSQTPLHASEMYSKNLFNLLSLMIKNGELQIDWEDEVIVGSTLTHAGEIKHVPTRQLVEGAKL</sequence>
<dbReference type="Pfam" id="PF05222">
    <property type="entry name" value="AlaDh_PNT_N"/>
    <property type="match status" value="1"/>
</dbReference>
<evidence type="ECO:0000256" key="7">
    <source>
        <dbReference type="ARBA" id="ARBA00023027"/>
    </source>
</evidence>
<evidence type="ECO:0000259" key="9">
    <source>
        <dbReference type="SMART" id="SM01002"/>
    </source>
</evidence>
<dbReference type="GO" id="GO:0008750">
    <property type="term" value="F:proton-translocating NAD(P)+ transhydrogenase activity"/>
    <property type="evidence" value="ECO:0007669"/>
    <property type="project" value="UniProtKB-EC"/>
</dbReference>
<comment type="similarity">
    <text evidence="2">Belongs to the AlaDH/PNT family.</text>
</comment>
<dbReference type="KEGG" id="tig:THII_2760"/>
<dbReference type="PANTHER" id="PTHR10160">
    <property type="entry name" value="NAD(P) TRANSHYDROGENASE"/>
    <property type="match status" value="1"/>
</dbReference>
<evidence type="ECO:0000313" key="12">
    <source>
        <dbReference type="Proteomes" id="UP000031623"/>
    </source>
</evidence>
<dbReference type="SMART" id="SM01003">
    <property type="entry name" value="AlaDh_PNT_N"/>
    <property type="match status" value="1"/>
</dbReference>
<dbReference type="InterPro" id="IPR007698">
    <property type="entry name" value="AlaDH/PNT_NAD(H)-bd"/>
</dbReference>
<evidence type="ECO:0000256" key="5">
    <source>
        <dbReference type="ARBA" id="ARBA00022857"/>
    </source>
</evidence>
<dbReference type="OrthoDB" id="9804592at2"/>
<keyword evidence="4" id="KW-0547">Nucleotide-binding</keyword>
<dbReference type="HOGENOM" id="CLU_003376_2_1_6"/>
<dbReference type="SUPFAM" id="SSF52283">
    <property type="entry name" value="Formate/glycerate dehydrogenase catalytic domain-like"/>
    <property type="match status" value="1"/>
</dbReference>
<dbReference type="SUPFAM" id="SSF51735">
    <property type="entry name" value="NAD(P)-binding Rossmann-fold domains"/>
    <property type="match status" value="1"/>
</dbReference>
<evidence type="ECO:0000256" key="3">
    <source>
        <dbReference type="ARBA" id="ARBA00012943"/>
    </source>
</evidence>
<dbReference type="GO" id="GO:0016491">
    <property type="term" value="F:oxidoreductase activity"/>
    <property type="evidence" value="ECO:0007669"/>
    <property type="project" value="InterPro"/>
</dbReference>
<feature type="domain" description="Alanine dehydrogenase/pyridine nucleotide transhydrogenase N-terminal" evidence="10">
    <location>
        <begin position="6"/>
        <end position="139"/>
    </location>
</feature>
<keyword evidence="5" id="KW-0521">NADP</keyword>
<dbReference type="Proteomes" id="UP000031623">
    <property type="component" value="Chromosome"/>
</dbReference>
<evidence type="ECO:0000256" key="6">
    <source>
        <dbReference type="ARBA" id="ARBA00022967"/>
    </source>
</evidence>
<evidence type="ECO:0000256" key="4">
    <source>
        <dbReference type="ARBA" id="ARBA00022741"/>
    </source>
</evidence>
<evidence type="ECO:0000256" key="2">
    <source>
        <dbReference type="ARBA" id="ARBA00005689"/>
    </source>
</evidence>
<dbReference type="EC" id="7.1.1.1" evidence="3"/>
<accession>A0A090AM98</accession>
<comment type="catalytic activity">
    <reaction evidence="8">
        <text>NAD(+) + NADPH + H(+)(in) = NADH + NADP(+) + H(+)(out)</text>
        <dbReference type="Rhea" id="RHEA:47992"/>
        <dbReference type="ChEBI" id="CHEBI:15378"/>
        <dbReference type="ChEBI" id="CHEBI:57540"/>
        <dbReference type="ChEBI" id="CHEBI:57783"/>
        <dbReference type="ChEBI" id="CHEBI:57945"/>
        <dbReference type="ChEBI" id="CHEBI:58349"/>
        <dbReference type="EC" id="7.1.1.1"/>
    </reaction>
</comment>
<dbReference type="EMBL" id="AP014633">
    <property type="protein sequence ID" value="BAP57057.1"/>
    <property type="molecule type" value="Genomic_DNA"/>
</dbReference>
<keyword evidence="12" id="KW-1185">Reference proteome</keyword>